<dbReference type="EMBL" id="FONQ01000004">
    <property type="protein sequence ID" value="SFE83279.1"/>
    <property type="molecule type" value="Genomic_DNA"/>
</dbReference>
<dbReference type="Proteomes" id="UP000198596">
    <property type="component" value="Unassembled WGS sequence"/>
</dbReference>
<organism evidence="2 3">
    <name type="scientific">Flavobacterium xueshanense</name>
    <dbReference type="NCBI Taxonomy" id="935223"/>
    <lineage>
        <taxon>Bacteria</taxon>
        <taxon>Pseudomonadati</taxon>
        <taxon>Bacteroidota</taxon>
        <taxon>Flavobacteriia</taxon>
        <taxon>Flavobacteriales</taxon>
        <taxon>Flavobacteriaceae</taxon>
        <taxon>Flavobacterium</taxon>
    </lineage>
</organism>
<dbReference type="RefSeq" id="WP_091204142.1">
    <property type="nucleotide sequence ID" value="NZ_FONQ01000004.1"/>
</dbReference>
<dbReference type="STRING" id="935223.SAMN04488131_104174"/>
<dbReference type="OrthoDB" id="1446628at2"/>
<evidence type="ECO:0000313" key="3">
    <source>
        <dbReference type="Proteomes" id="UP000198596"/>
    </source>
</evidence>
<sequence length="116" mass="13707">MKYAEFNIDSNKIEFLNSVFGIESVLLNGKRISKKFSFSGITHEIKLHARNLILESKYKQFDNKEIKLELKENGVLLKKQFVKIDKKQRFFWFLIAIGLGIALYKLTNLLLEYLYQ</sequence>
<keyword evidence="1" id="KW-0812">Transmembrane</keyword>
<reference evidence="3" key="1">
    <citation type="submission" date="2016-10" db="EMBL/GenBank/DDBJ databases">
        <authorList>
            <person name="Varghese N."/>
            <person name="Submissions S."/>
        </authorList>
    </citation>
    <scope>NUCLEOTIDE SEQUENCE [LARGE SCALE GENOMIC DNA]</scope>
    <source>
        <strain evidence="3">CGMCC 1.9227</strain>
    </source>
</reference>
<evidence type="ECO:0000313" key="2">
    <source>
        <dbReference type="EMBL" id="SFE83279.1"/>
    </source>
</evidence>
<keyword evidence="3" id="KW-1185">Reference proteome</keyword>
<keyword evidence="1" id="KW-0472">Membrane</keyword>
<evidence type="ECO:0000256" key="1">
    <source>
        <dbReference type="SAM" id="Phobius"/>
    </source>
</evidence>
<protein>
    <submittedName>
        <fullName evidence="2">Uncharacterized protein</fullName>
    </submittedName>
</protein>
<feature type="transmembrane region" description="Helical" evidence="1">
    <location>
        <begin position="90"/>
        <end position="111"/>
    </location>
</feature>
<accession>A0A1I2DS94</accession>
<name>A0A1I2DS94_9FLAO</name>
<dbReference type="AlphaFoldDB" id="A0A1I2DS94"/>
<gene>
    <name evidence="2" type="ORF">SAMN04488131_104174</name>
</gene>
<keyword evidence="1" id="KW-1133">Transmembrane helix</keyword>
<proteinExistence type="predicted"/>